<reference evidence="2" key="1">
    <citation type="journal article" date="2011" name="Plant Physiol.">
        <title>Comprehensive sequence analysis of 24,783 barley full-length cDNAs derived from 12 clone libraries.</title>
        <authorList>
            <person name="Matsumoto T."/>
            <person name="Tanaka T."/>
            <person name="Sakai H."/>
            <person name="Amano N."/>
            <person name="Kanamori H."/>
            <person name="Kurita K."/>
            <person name="Kikuta A."/>
            <person name="Kamiya K."/>
            <person name="Yamamoto M."/>
            <person name="Ikawa H."/>
            <person name="Fujii N."/>
            <person name="Hori K."/>
            <person name="Itoh T."/>
            <person name="Sato K."/>
        </authorList>
    </citation>
    <scope>NUCLEOTIDE SEQUENCE</scope>
    <source>
        <tissue evidence="2">Shoot</tissue>
    </source>
</reference>
<proteinExistence type="evidence at transcript level"/>
<evidence type="ECO:0000256" key="1">
    <source>
        <dbReference type="SAM" id="Phobius"/>
    </source>
</evidence>
<evidence type="ECO:0000313" key="2">
    <source>
        <dbReference type="EMBL" id="BAJ89585.1"/>
    </source>
</evidence>
<name>F2D3B4_HORVV</name>
<dbReference type="EMBL" id="AK358371">
    <property type="protein sequence ID" value="BAJ89585.1"/>
    <property type="molecule type" value="mRNA"/>
</dbReference>
<sequence>MRRTVRACGGELRRHGPRYMYISLFFFSLSLSFLGMLTSICSSSDPLCFVCVSFFVLCREAVSDAF</sequence>
<keyword evidence="1" id="KW-1133">Transmembrane helix</keyword>
<accession>F2D3B4</accession>
<protein>
    <submittedName>
        <fullName evidence="2">Predicted protein</fullName>
    </submittedName>
</protein>
<feature type="transmembrane region" description="Helical" evidence="1">
    <location>
        <begin position="21"/>
        <end position="40"/>
    </location>
</feature>
<organism evidence="2">
    <name type="scientific">Hordeum vulgare subsp. vulgare</name>
    <name type="common">Domesticated barley</name>
    <dbReference type="NCBI Taxonomy" id="112509"/>
    <lineage>
        <taxon>Eukaryota</taxon>
        <taxon>Viridiplantae</taxon>
        <taxon>Streptophyta</taxon>
        <taxon>Embryophyta</taxon>
        <taxon>Tracheophyta</taxon>
        <taxon>Spermatophyta</taxon>
        <taxon>Magnoliopsida</taxon>
        <taxon>Liliopsida</taxon>
        <taxon>Poales</taxon>
        <taxon>Poaceae</taxon>
        <taxon>BOP clade</taxon>
        <taxon>Pooideae</taxon>
        <taxon>Triticodae</taxon>
        <taxon>Triticeae</taxon>
        <taxon>Hordeinae</taxon>
        <taxon>Hordeum</taxon>
    </lineage>
</organism>
<keyword evidence="1" id="KW-0812">Transmembrane</keyword>
<dbReference type="AlphaFoldDB" id="F2D3B4"/>
<keyword evidence="1" id="KW-0472">Membrane</keyword>